<evidence type="ECO:0000256" key="2">
    <source>
        <dbReference type="ARBA" id="ARBA00006557"/>
    </source>
</evidence>
<keyword evidence="9" id="KW-0812">Transmembrane</keyword>
<dbReference type="InterPro" id="IPR024869">
    <property type="entry name" value="FAM20"/>
</dbReference>
<evidence type="ECO:0000256" key="8">
    <source>
        <dbReference type="PIRSR" id="PIRSR624869-3"/>
    </source>
</evidence>
<evidence type="ECO:0000259" key="10">
    <source>
        <dbReference type="Pfam" id="PF06702"/>
    </source>
</evidence>
<keyword evidence="9" id="KW-1133">Transmembrane helix</keyword>
<protein>
    <recommendedName>
        <fullName evidence="10">FAM20 C-terminal domain-containing protein</fullName>
    </recommendedName>
</protein>
<comment type="similarity">
    <text evidence="2">Belongs to the FAM20 family.</text>
</comment>
<dbReference type="OrthoDB" id="8583677at2759"/>
<keyword evidence="4" id="KW-1015">Disulfide bond</keyword>
<feature type="binding site" evidence="7">
    <location>
        <position position="125"/>
    </location>
    <ligand>
        <name>ATP</name>
        <dbReference type="ChEBI" id="CHEBI:30616"/>
    </ligand>
</feature>
<comment type="cofactor">
    <cofactor evidence="8">
        <name>Mn(2+)</name>
        <dbReference type="ChEBI" id="CHEBI:29035"/>
    </cofactor>
</comment>
<dbReference type="PANTHER" id="PTHR12450">
    <property type="entry name" value="DENTIN MATRIX PROTEIN 4 PROTEIN FAM20"/>
    <property type="match status" value="1"/>
</dbReference>
<keyword evidence="8" id="KW-0479">Metal-binding</keyword>
<feature type="binding site" evidence="7">
    <location>
        <begin position="241"/>
        <end position="244"/>
    </location>
    <ligand>
        <name>ATP</name>
        <dbReference type="ChEBI" id="CHEBI:30616"/>
    </ligand>
</feature>
<dbReference type="PANTHER" id="PTHR12450:SF14">
    <property type="entry name" value="GLYCOSAMINOGLYCAN XYLOSYLKINASE"/>
    <property type="match status" value="1"/>
</dbReference>
<keyword evidence="8" id="KW-0464">Manganese</keyword>
<name>A0A7R9A5T7_9CRUS</name>
<gene>
    <name evidence="11" type="ORF">DSTB1V02_LOCUS7236</name>
</gene>
<dbReference type="InterPro" id="IPR009581">
    <property type="entry name" value="FAM20_C"/>
</dbReference>
<evidence type="ECO:0000256" key="9">
    <source>
        <dbReference type="SAM" id="Phobius"/>
    </source>
</evidence>
<dbReference type="GO" id="GO:0016773">
    <property type="term" value="F:phosphotransferase activity, alcohol group as acceptor"/>
    <property type="evidence" value="ECO:0007669"/>
    <property type="project" value="TreeGrafter"/>
</dbReference>
<evidence type="ECO:0000256" key="3">
    <source>
        <dbReference type="ARBA" id="ARBA00023034"/>
    </source>
</evidence>
<feature type="binding site" evidence="8">
    <location>
        <position position="160"/>
    </location>
    <ligand>
        <name>Mn(2+)</name>
        <dbReference type="ChEBI" id="CHEBI:29035"/>
    </ligand>
</feature>
<evidence type="ECO:0000256" key="1">
    <source>
        <dbReference type="ARBA" id="ARBA00004555"/>
    </source>
</evidence>
<comment type="subcellular location">
    <subcellularLocation>
        <location evidence="1">Golgi apparatus</location>
    </subcellularLocation>
</comment>
<dbReference type="GO" id="GO:0005794">
    <property type="term" value="C:Golgi apparatus"/>
    <property type="evidence" value="ECO:0007669"/>
    <property type="project" value="UniProtKB-SubCell"/>
</dbReference>
<accession>A0A7R9A5T7</accession>
<dbReference type="GO" id="GO:0005524">
    <property type="term" value="F:ATP binding"/>
    <property type="evidence" value="ECO:0007669"/>
    <property type="project" value="UniProtKB-KW"/>
</dbReference>
<feature type="binding site" evidence="8">
    <location>
        <position position="324"/>
    </location>
    <ligand>
        <name>Mn(2+)</name>
        <dbReference type="ChEBI" id="CHEBI:29035"/>
    </ligand>
</feature>
<feature type="transmembrane region" description="Helical" evidence="9">
    <location>
        <begin position="9"/>
        <end position="28"/>
    </location>
</feature>
<proteinExistence type="inferred from homology"/>
<evidence type="ECO:0000313" key="12">
    <source>
        <dbReference type="Proteomes" id="UP000677054"/>
    </source>
</evidence>
<evidence type="ECO:0000256" key="4">
    <source>
        <dbReference type="ARBA" id="ARBA00023157"/>
    </source>
</evidence>
<keyword evidence="5" id="KW-0325">Glycoprotein</keyword>
<dbReference type="Proteomes" id="UP000677054">
    <property type="component" value="Unassembled WGS sequence"/>
</dbReference>
<evidence type="ECO:0000313" key="11">
    <source>
        <dbReference type="EMBL" id="CAD7247405.1"/>
    </source>
</evidence>
<keyword evidence="7" id="KW-0067">ATP-binding</keyword>
<sequence length="418" mass="47276">MRHLTQTQTLLLVLMAYVLVTIVLHLSWTEKSGMAKPVTHSHRANGSSQKPCHDTGELLKKCVQEYKTITNSSFVGRAAPHSFVSVRKWLATQQIHKTGQKLADGLNFLSTAAVTRVGLGQGGSQFKFTIWLDGDLKAVFKPKWYDIDHVISGKVYDGKDRHYGEIAAFWLALLLGFQWYPLVIGRIFNWKNEFLPVADQALLNTMIKKDGRQCIVGKCLYCTKDDAFCIADDGNIEGSVILYLPTNNKLEKLRHPWARTYKEGVFARWEVDPDHCKTVKTALSEWRLLDLIDVAIFDYLIQNGDRHRYEVISNLPHPPVVVLDNGKSFGNPDVNFEDILAPLYQCCMIHKGMLDTLEAFTSPNCSLGKFLHQAMIASPIGPFLTPSHLYAVDKRLQHILEKVQQCVKKYGASEVIFQ</sequence>
<evidence type="ECO:0000256" key="6">
    <source>
        <dbReference type="PIRSR" id="PIRSR624869-1"/>
    </source>
</evidence>
<evidence type="ECO:0000256" key="5">
    <source>
        <dbReference type="ARBA" id="ARBA00023180"/>
    </source>
</evidence>
<keyword evidence="3" id="KW-0333">Golgi apparatus</keyword>
<keyword evidence="7" id="KW-0547">Nucleotide-binding</keyword>
<dbReference type="EMBL" id="CAJPEV010001444">
    <property type="protein sequence ID" value="CAG0892685.1"/>
    <property type="molecule type" value="Genomic_DNA"/>
</dbReference>
<dbReference type="Pfam" id="PF06702">
    <property type="entry name" value="Fam20C"/>
    <property type="match status" value="1"/>
</dbReference>
<keyword evidence="12" id="KW-1185">Reference proteome</keyword>
<organism evidence="11">
    <name type="scientific">Darwinula stevensoni</name>
    <dbReference type="NCBI Taxonomy" id="69355"/>
    <lineage>
        <taxon>Eukaryota</taxon>
        <taxon>Metazoa</taxon>
        <taxon>Ecdysozoa</taxon>
        <taxon>Arthropoda</taxon>
        <taxon>Crustacea</taxon>
        <taxon>Oligostraca</taxon>
        <taxon>Ostracoda</taxon>
        <taxon>Podocopa</taxon>
        <taxon>Podocopida</taxon>
        <taxon>Darwinulocopina</taxon>
        <taxon>Darwinuloidea</taxon>
        <taxon>Darwinulidae</taxon>
        <taxon>Darwinula</taxon>
    </lineage>
</organism>
<dbReference type="GO" id="GO:0046872">
    <property type="term" value="F:metal ion binding"/>
    <property type="evidence" value="ECO:0007669"/>
    <property type="project" value="UniProtKB-KW"/>
</dbReference>
<feature type="domain" description="FAM20 C-terminal" evidence="10">
    <location>
        <begin position="210"/>
        <end position="415"/>
    </location>
</feature>
<feature type="binding site" evidence="7">
    <location>
        <position position="324"/>
    </location>
    <ligand>
        <name>ATP</name>
        <dbReference type="ChEBI" id="CHEBI:30616"/>
    </ligand>
</feature>
<dbReference type="EMBL" id="LR900961">
    <property type="protein sequence ID" value="CAD7247405.1"/>
    <property type="molecule type" value="Genomic_DNA"/>
</dbReference>
<feature type="binding site" evidence="7">
    <location>
        <position position="141"/>
    </location>
    <ligand>
        <name>ATP</name>
        <dbReference type="ChEBI" id="CHEBI:30616"/>
    </ligand>
</feature>
<evidence type="ECO:0000256" key="7">
    <source>
        <dbReference type="PIRSR" id="PIRSR624869-2"/>
    </source>
</evidence>
<keyword evidence="9" id="KW-0472">Membrane</keyword>
<reference evidence="11" key="1">
    <citation type="submission" date="2020-11" db="EMBL/GenBank/DDBJ databases">
        <authorList>
            <person name="Tran Van P."/>
        </authorList>
    </citation>
    <scope>NUCLEOTIDE SEQUENCE</scope>
</reference>
<dbReference type="AlphaFoldDB" id="A0A7R9A5T7"/>
<feature type="binding site" evidence="7">
    <location>
        <position position="310"/>
    </location>
    <ligand>
        <name>ATP</name>
        <dbReference type="ChEBI" id="CHEBI:30616"/>
    </ligand>
</feature>
<feature type="active site" evidence="6">
    <location>
        <position position="305"/>
    </location>
</feature>